<dbReference type="PRINTS" id="PR00111">
    <property type="entry name" value="ABHYDROLASE"/>
</dbReference>
<dbReference type="Pfam" id="PF12697">
    <property type="entry name" value="Abhydrolase_6"/>
    <property type="match status" value="1"/>
</dbReference>
<comment type="caution">
    <text evidence="2">The sequence shown here is derived from an EMBL/GenBank/DDBJ whole genome shotgun (WGS) entry which is preliminary data.</text>
</comment>
<feature type="domain" description="AB hydrolase-1" evidence="1">
    <location>
        <begin position="59"/>
        <end position="256"/>
    </location>
</feature>
<keyword evidence="3" id="KW-1185">Reference proteome</keyword>
<keyword evidence="2" id="KW-0378">Hydrolase</keyword>
<dbReference type="SUPFAM" id="SSF53474">
    <property type="entry name" value="alpha/beta-Hydrolases"/>
    <property type="match status" value="1"/>
</dbReference>
<dbReference type="PANTHER" id="PTHR43433:SF5">
    <property type="entry name" value="AB HYDROLASE-1 DOMAIN-CONTAINING PROTEIN"/>
    <property type="match status" value="1"/>
</dbReference>
<name>A0ABD5RS86_9EURY</name>
<dbReference type="PANTHER" id="PTHR43433">
    <property type="entry name" value="HYDROLASE, ALPHA/BETA FOLD FAMILY PROTEIN"/>
    <property type="match status" value="1"/>
</dbReference>
<organism evidence="2 3">
    <name type="scientific">Halomarina salina</name>
    <dbReference type="NCBI Taxonomy" id="1872699"/>
    <lineage>
        <taxon>Archaea</taxon>
        <taxon>Methanobacteriati</taxon>
        <taxon>Methanobacteriota</taxon>
        <taxon>Stenosarchaea group</taxon>
        <taxon>Halobacteria</taxon>
        <taxon>Halobacteriales</taxon>
        <taxon>Natronomonadaceae</taxon>
        <taxon>Halomarina</taxon>
    </lineage>
</organism>
<evidence type="ECO:0000259" key="1">
    <source>
        <dbReference type="Pfam" id="PF12697"/>
    </source>
</evidence>
<dbReference type="InterPro" id="IPR000073">
    <property type="entry name" value="AB_hydrolase_1"/>
</dbReference>
<evidence type="ECO:0000313" key="3">
    <source>
        <dbReference type="Proteomes" id="UP001596099"/>
    </source>
</evidence>
<dbReference type="InterPro" id="IPR029058">
    <property type="entry name" value="AB_hydrolase_fold"/>
</dbReference>
<dbReference type="AlphaFoldDB" id="A0ABD5RS86"/>
<dbReference type="InterPro" id="IPR050471">
    <property type="entry name" value="AB_hydrolase"/>
</dbReference>
<reference evidence="2 3" key="1">
    <citation type="journal article" date="2019" name="Int. J. Syst. Evol. Microbiol.">
        <title>The Global Catalogue of Microorganisms (GCM) 10K type strain sequencing project: providing services to taxonomists for standard genome sequencing and annotation.</title>
        <authorList>
            <consortium name="The Broad Institute Genomics Platform"/>
            <consortium name="The Broad Institute Genome Sequencing Center for Infectious Disease"/>
            <person name="Wu L."/>
            <person name="Ma J."/>
        </authorList>
    </citation>
    <scope>NUCLEOTIDE SEQUENCE [LARGE SCALE GENOMIC DNA]</scope>
    <source>
        <strain evidence="2 3">CGMCC 1.12543</strain>
    </source>
</reference>
<dbReference type="RefSeq" id="WP_247417766.1">
    <property type="nucleotide sequence ID" value="NZ_JALLGW010000001.1"/>
</dbReference>
<dbReference type="EMBL" id="JBHSQH010000001">
    <property type="protein sequence ID" value="MFC5973336.1"/>
    <property type="molecule type" value="Genomic_DNA"/>
</dbReference>
<gene>
    <name evidence="2" type="ORF">ACFPYI_18555</name>
</gene>
<accession>A0ABD5RS86</accession>
<evidence type="ECO:0000313" key="2">
    <source>
        <dbReference type="EMBL" id="MFC5973336.1"/>
    </source>
</evidence>
<proteinExistence type="predicted"/>
<dbReference type="GO" id="GO:0016787">
    <property type="term" value="F:hydrolase activity"/>
    <property type="evidence" value="ECO:0007669"/>
    <property type="project" value="UniProtKB-KW"/>
</dbReference>
<sequence length="274" mass="29704">MTGPRIALGERASHPFVRVGPPAEASGETPLVLVTGLNDPLLRVTDALWFSGVVATYGVRLRRRGYPGPVYLTSRPVGRPADDTTRDMGHDLAAFLDGFDRPADLLGVSMGGFVANHCAVDHPDRVRRLVLGLAAARLSDHGRARIREWRDWADAGEWGRIYRAGCDAVAVGPLRRAMRAATYPYDAFVSYPPAGVDFAPAVDACLAHDASERAPPLPTLVVGGTEDPFFTTGEFRRTGELLDAPFHRLDGLGHEAVVCAGERFDEPMLEFLCD</sequence>
<protein>
    <submittedName>
        <fullName evidence="2">Alpha/beta fold hydrolase</fullName>
    </submittedName>
</protein>
<dbReference type="Proteomes" id="UP001596099">
    <property type="component" value="Unassembled WGS sequence"/>
</dbReference>
<dbReference type="Gene3D" id="3.40.50.1820">
    <property type="entry name" value="alpha/beta hydrolase"/>
    <property type="match status" value="1"/>
</dbReference>